<keyword evidence="7" id="KW-0808">Transferase</keyword>
<keyword evidence="5 6" id="KW-0456">Lyase</keyword>
<dbReference type="EMBL" id="JAUHQA010000001">
    <property type="protein sequence ID" value="MDN4480961.1"/>
    <property type="molecule type" value="Genomic_DNA"/>
</dbReference>
<evidence type="ECO:0000313" key="8">
    <source>
        <dbReference type="Proteomes" id="UP001172708"/>
    </source>
</evidence>
<reference evidence="7" key="1">
    <citation type="submission" date="2023-06" db="EMBL/GenBank/DDBJ databases">
        <title>Egi l300058.</title>
        <authorList>
            <person name="Gao L."/>
            <person name="Fang B.-Z."/>
            <person name="Li W.-J."/>
        </authorList>
    </citation>
    <scope>NUCLEOTIDE SEQUENCE</scope>
    <source>
        <strain evidence="7">EGI L300058</strain>
    </source>
</reference>
<sequence>MTTTDPLIRVHTNPLSLARSRERIGLITEAARRAGSYVASATHRPVYPAAEAVAALDAFRRPLQDAPIPAREVLAELDAFGSPATVVSTHGRYFGFVNGGTDPAAHAASILAGAWDQNVGGTIMSPAAAVLDEVARGWVIDALGLPSTAAGAFNAGATVANLTGIIAARDALYARQGRDVGRDGLAGAPALRIIVGEEVHASALKALRLAGFGEAQIERVPTDRTGAIIAEEFPTDTDASTLVLLQAGNVNTGASDPFHEIIPGVRERGGWVHVDGAFGLWAAASPRLREQVRGVELADSWATDAHKWLNVPYDSGFVAVRDPRDLERAMAGTAAYLSAADDAPMHRGIQMSQRARAVETWAMLASHGRDGLAELIEGSCAHAQRFASLLTAGGAELLAPVALNQVLVAFGDERETAAVIAALQEDGTTWAGSSVWKGRSAMRISVSDAATTRDDVEAAAAAMLRCWRAVRR</sequence>
<evidence type="ECO:0000256" key="1">
    <source>
        <dbReference type="ARBA" id="ARBA00001933"/>
    </source>
</evidence>
<evidence type="ECO:0000256" key="2">
    <source>
        <dbReference type="ARBA" id="ARBA00009533"/>
    </source>
</evidence>
<keyword evidence="8" id="KW-1185">Reference proteome</keyword>
<dbReference type="InterPro" id="IPR010977">
    <property type="entry name" value="Aromatic_deC"/>
</dbReference>
<dbReference type="Gene3D" id="3.90.1150.10">
    <property type="entry name" value="Aspartate Aminotransferase, domain 1"/>
    <property type="match status" value="1"/>
</dbReference>
<accession>A0ABT8GJ32</accession>
<dbReference type="SUPFAM" id="SSF53383">
    <property type="entry name" value="PLP-dependent transferases"/>
    <property type="match status" value="1"/>
</dbReference>
<keyword evidence="4 6" id="KW-0663">Pyridoxal phosphate</keyword>
<organism evidence="7 8">
    <name type="scientific">Demequina muriae</name>
    <dbReference type="NCBI Taxonomy" id="3051664"/>
    <lineage>
        <taxon>Bacteria</taxon>
        <taxon>Bacillati</taxon>
        <taxon>Actinomycetota</taxon>
        <taxon>Actinomycetes</taxon>
        <taxon>Micrococcales</taxon>
        <taxon>Demequinaceae</taxon>
        <taxon>Demequina</taxon>
    </lineage>
</organism>
<proteinExistence type="inferred from homology"/>
<keyword evidence="3" id="KW-0210">Decarboxylase</keyword>
<dbReference type="InterPro" id="IPR002129">
    <property type="entry name" value="PyrdxlP-dep_de-COase"/>
</dbReference>
<evidence type="ECO:0000256" key="3">
    <source>
        <dbReference type="ARBA" id="ARBA00022793"/>
    </source>
</evidence>
<evidence type="ECO:0000313" key="7">
    <source>
        <dbReference type="EMBL" id="MDN4480961.1"/>
    </source>
</evidence>
<dbReference type="RefSeq" id="WP_301142438.1">
    <property type="nucleotide sequence ID" value="NZ_JAUHQA010000001.1"/>
</dbReference>
<comment type="similarity">
    <text evidence="2 6">Belongs to the group II decarboxylase family.</text>
</comment>
<comment type="cofactor">
    <cofactor evidence="1 6">
        <name>pyridoxal 5'-phosphate</name>
        <dbReference type="ChEBI" id="CHEBI:597326"/>
    </cofactor>
</comment>
<dbReference type="Pfam" id="PF00282">
    <property type="entry name" value="Pyridoxal_deC"/>
    <property type="match status" value="1"/>
</dbReference>
<gene>
    <name evidence="7" type="ORF">QQX02_08515</name>
</gene>
<dbReference type="InterPro" id="IPR015424">
    <property type="entry name" value="PyrdxlP-dep_Trfase"/>
</dbReference>
<dbReference type="GO" id="GO:0008483">
    <property type="term" value="F:transaminase activity"/>
    <property type="evidence" value="ECO:0007669"/>
    <property type="project" value="UniProtKB-KW"/>
</dbReference>
<dbReference type="InterPro" id="IPR015421">
    <property type="entry name" value="PyrdxlP-dep_Trfase_major"/>
</dbReference>
<evidence type="ECO:0000256" key="4">
    <source>
        <dbReference type="ARBA" id="ARBA00022898"/>
    </source>
</evidence>
<evidence type="ECO:0000256" key="5">
    <source>
        <dbReference type="ARBA" id="ARBA00023239"/>
    </source>
</evidence>
<keyword evidence="7" id="KW-0032">Aminotransferase</keyword>
<comment type="caution">
    <text evidence="7">The sequence shown here is derived from an EMBL/GenBank/DDBJ whole genome shotgun (WGS) entry which is preliminary data.</text>
</comment>
<dbReference type="Gene3D" id="3.40.640.10">
    <property type="entry name" value="Type I PLP-dependent aspartate aminotransferase-like (Major domain)"/>
    <property type="match status" value="1"/>
</dbReference>
<protein>
    <submittedName>
        <fullName evidence="7">Aminotransferase class V-fold PLP-dependent enzyme</fullName>
    </submittedName>
</protein>
<dbReference type="InterPro" id="IPR015422">
    <property type="entry name" value="PyrdxlP-dep_Trfase_small"/>
</dbReference>
<evidence type="ECO:0000256" key="6">
    <source>
        <dbReference type="RuleBase" id="RU000382"/>
    </source>
</evidence>
<dbReference type="PANTHER" id="PTHR11999:SF70">
    <property type="entry name" value="MIP05841P"/>
    <property type="match status" value="1"/>
</dbReference>
<dbReference type="Proteomes" id="UP001172708">
    <property type="component" value="Unassembled WGS sequence"/>
</dbReference>
<dbReference type="PANTHER" id="PTHR11999">
    <property type="entry name" value="GROUP II PYRIDOXAL-5-PHOSPHATE DECARBOXYLASE"/>
    <property type="match status" value="1"/>
</dbReference>
<name>A0ABT8GJ32_9MICO</name>